<proteinExistence type="predicted"/>
<protein>
    <recommendedName>
        <fullName evidence="6">Ubiquitin-like domain-containing protein</fullName>
    </recommendedName>
</protein>
<feature type="compositionally biased region" description="Basic and acidic residues" evidence="1">
    <location>
        <begin position="2705"/>
        <end position="2727"/>
    </location>
</feature>
<feature type="compositionally biased region" description="Basic and acidic residues" evidence="1">
    <location>
        <begin position="3126"/>
        <end position="3137"/>
    </location>
</feature>
<feature type="compositionally biased region" description="Acidic residues" evidence="1">
    <location>
        <begin position="2938"/>
        <end position="2949"/>
    </location>
</feature>
<dbReference type="Gene3D" id="3.10.20.90">
    <property type="entry name" value="Phosphatidylinositol 3-kinase Catalytic Subunit, Chain A, domain 1"/>
    <property type="match status" value="1"/>
</dbReference>
<feature type="compositionally biased region" description="Basic and acidic residues" evidence="1">
    <location>
        <begin position="2869"/>
        <end position="2891"/>
    </location>
</feature>
<feature type="compositionally biased region" description="Acidic residues" evidence="1">
    <location>
        <begin position="2826"/>
        <end position="2837"/>
    </location>
</feature>
<feature type="compositionally biased region" description="Acidic residues" evidence="1">
    <location>
        <begin position="2662"/>
        <end position="2673"/>
    </location>
</feature>
<dbReference type="EMBL" id="JAPFFF010000008">
    <property type="protein sequence ID" value="KAK8883772.1"/>
    <property type="molecule type" value="Genomic_DNA"/>
</dbReference>
<feature type="compositionally biased region" description="Basic and acidic residues" evidence="1">
    <location>
        <begin position="2950"/>
        <end position="2961"/>
    </location>
</feature>
<feature type="region of interest" description="Disordered" evidence="1">
    <location>
        <begin position="2423"/>
        <end position="2786"/>
    </location>
</feature>
<evidence type="ECO:0000259" key="3">
    <source>
        <dbReference type="PROSITE" id="PS50235"/>
    </source>
</evidence>
<comment type="caution">
    <text evidence="4">The sequence shown here is derived from an EMBL/GenBank/DDBJ whole genome shotgun (WGS) entry which is preliminary data.</text>
</comment>
<reference evidence="4 5" key="1">
    <citation type="submission" date="2024-04" db="EMBL/GenBank/DDBJ databases">
        <title>Tritrichomonas musculus Genome.</title>
        <authorList>
            <person name="Alves-Ferreira E."/>
            <person name="Grigg M."/>
            <person name="Lorenzi H."/>
            <person name="Galac M."/>
        </authorList>
    </citation>
    <scope>NUCLEOTIDE SEQUENCE [LARGE SCALE GENOMIC DNA]</scope>
    <source>
        <strain evidence="4 5">EAF2021</strain>
    </source>
</reference>
<dbReference type="SUPFAM" id="SSF54001">
    <property type="entry name" value="Cysteine proteinases"/>
    <property type="match status" value="1"/>
</dbReference>
<dbReference type="InterPro" id="IPR000626">
    <property type="entry name" value="Ubiquitin-like_dom"/>
</dbReference>
<accession>A0ABR2JZV2</accession>
<feature type="domain" description="Ubiquitin-like" evidence="2">
    <location>
        <begin position="714"/>
        <end position="782"/>
    </location>
</feature>
<feature type="compositionally biased region" description="Acidic residues" evidence="1">
    <location>
        <begin position="3002"/>
        <end position="3013"/>
    </location>
</feature>
<feature type="compositionally biased region" description="Basic and acidic residues" evidence="1">
    <location>
        <begin position="3014"/>
        <end position="3023"/>
    </location>
</feature>
<dbReference type="InterPro" id="IPR038765">
    <property type="entry name" value="Papain-like_cys_pep_sf"/>
</dbReference>
<dbReference type="Gene3D" id="3.90.70.10">
    <property type="entry name" value="Cysteine proteinases"/>
    <property type="match status" value="1"/>
</dbReference>
<dbReference type="PROSITE" id="PS50053">
    <property type="entry name" value="UBIQUITIN_2"/>
    <property type="match status" value="1"/>
</dbReference>
<evidence type="ECO:0000259" key="2">
    <source>
        <dbReference type="PROSITE" id="PS50053"/>
    </source>
</evidence>
<evidence type="ECO:0008006" key="6">
    <source>
        <dbReference type="Google" id="ProtNLM"/>
    </source>
</evidence>
<dbReference type="InterPro" id="IPR050164">
    <property type="entry name" value="Peptidase_C19"/>
</dbReference>
<dbReference type="Pfam" id="PF00240">
    <property type="entry name" value="ubiquitin"/>
    <property type="match status" value="1"/>
</dbReference>
<dbReference type="PANTHER" id="PTHR24006">
    <property type="entry name" value="UBIQUITIN CARBOXYL-TERMINAL HYDROLASE"/>
    <property type="match status" value="1"/>
</dbReference>
<dbReference type="InterPro" id="IPR028889">
    <property type="entry name" value="USP"/>
</dbReference>
<feature type="region of interest" description="Disordered" evidence="1">
    <location>
        <begin position="3002"/>
        <end position="3137"/>
    </location>
</feature>
<keyword evidence="5" id="KW-1185">Reference proteome</keyword>
<feature type="compositionally biased region" description="Basic and acidic residues" evidence="1">
    <location>
        <begin position="2441"/>
        <end position="2629"/>
    </location>
</feature>
<feature type="compositionally biased region" description="Basic and acidic residues" evidence="1">
    <location>
        <begin position="2760"/>
        <end position="2786"/>
    </location>
</feature>
<dbReference type="PROSITE" id="PS50235">
    <property type="entry name" value="USP_3"/>
    <property type="match status" value="1"/>
</dbReference>
<sequence length="3287" mass="383616">MSKEGQSFDPWSEGNDLIQLIRETIDRNTLSEANDNQSILISKFLHDIKAVLSFGYQDNSQPLTDILIEATSLFVYSLRNDIAPLFKELVIIFDENNSFYVNNANYQHPSIKWVQVIEAFLQKDSIEQINERLSRNDKYLTDSHFLSIVQVLNSLKSYLTKTEGGVERLRNALTPIIRYFASFVSSRNFDESFLNIYKLLFNIIQSCPVLYSENKDHSKACASDLLEGFTQTIAVFIQIATNSNKSYLFNFCLDQILELLSIDLARSLLVLENFSSVLLSSLDSCENEQIEKLMPLFKLYAQNGIFTNPSVLNLLYSRGFISIITDCLQYIDFSVISQFSHNLELNQENINLLLSIASSFTSINTSRVADREVSEFVTSIIKKVIYYGLENDNNHDAVFNGILSTLSSATATNDSYFIKSLFKESISLVVDDARNQYHSSLPIEIMTQLFSDASIPEDSIDFDFVIHQLFESQGNEKQRESWLKLVDMILASTNLYITDSQFQSNNIHFTLEEENNLWPILDHLIEIHGLEAFDKSALGVIIDYLEELQNGDHQNKSINQYFVQFARNFIVCQNVQTKKIEMQTMSDKRIKTKTHQKFINPQFVVKMAPLDYDYLLFNLIEAESNVVSESQEALVSLYEKVDPTRISDVIDMFQNRLQNTSFESNSEQCDNSFAAVLSSMLDFSKRVEKESDVLPGILGFTRHSQVEIEEDYPLQIFINDRKNQPFPVNCNLETTISELKAIIAAKIKVRAEPLFLYHETQWLQDTYHVSDYNIASNTCLVLSGKFQPMPQTNYPTIILADRNFASYLLDSIDSRSTPAKRKSVMEFLNYLPTEENVAKVTENGYYFIAMIRNAETIEHLRYIIDTACSRADDAEVIDNFIQCNVLNSLYADMNHNKFGIEGVEVYLQFFLKFNKSLSLPSVLSGFIPSLLTVFSIEDGEDQLYQLTTSLLCDLLQGYPEETTNISLSNMHLLADAVRKAPPTGFDDLKGFICNLNDKLSVKLFAMAYQNEPRFEEIVQELFSYNTRIDDNSIEMIEKYLFVLEQLDEEPFKSLFNEFTNKLSRNNIDRFQQITENLLKIAQRTKSDEIRKVIFKQVAEFAAQSQTAKLLISDFSKETSAVSDYSNSFNVSQLDFQQSDINSKVLISDRDDISSIIQVLFHTFPFNYYMLIEKSFNNEAMWKLQYLFKQMVLLYKQSIDSTEVTDQFLSLFSAQYDINSYHDPIHFFQHLSNILPDHMRSVFEGVLHITIEGDDTDFITESDENFSLITLPILGFKKLEEALVYFFEHTDHYVSETQYYNQDYDELIDAHKTIKFEKLPPVLVLQLERYYNNGVVYNDAIDVPSELNVTKICSENLLLEEEEREDAYSRYLNEKNKNHLYNLTGAIVRDSITHKFRTLSKIDNKWFSYDSVNSNSTTRVNHSHNNACILDDESVISNSYVLFYTLENARLPGIVNDIETDLELAHPFDLSQYIDQPTKEYLDNLNFKFDQQRCAFSAPTMNFMVEHTTPIDYLRYFFNVLCHSIQHDEVTVGANHIINDIIEKIPPNENNNYNHKTMLNSVSIPSTFIEPPSMSSSLNNNNNNHRHEMNGNSLLEYVQSDFENIVSSLTHSHFHQLISDIIVLILERTGDDQSFNFIKRCVDQIKDKQDYDQTSPLSRLILKYILISDNNQIRALDADWTQELIWYLYSVFDFSRSYEFLERLDFSNLFNVLSILISKDHRPNDLYNLLKIKDQVLISPRHRHSFIAFLIKLDTSDILNSDFRNQTFSKAINDFERNLEGVSEQPSIPNDINLPDFFTELRRQIETGDETLRTNILNNFNSKLVPYLGNPDPEVRNSAKLLYYSVHENTTKDKNDLSIVQLLVNIGSAQECSTIIEVVNTLIKRNDLHDEKYITFLFDNAGSMKSSLCSSTSLILSVFSQYSMDVIERNLKEIIERVSGDYEELIDFMLQRFPSETIARTLDLHQWNEILPKIDNDHHISLIQKLLPLVPQDSHNIGEDNRLITNFITESILKDTTLTLMNSFLSSTINLFDSPTNFSKLLRLVDYTVRRANETMSNTNECQYFQRSLIKVSDIIVQNANPEVIRRGRDDINVLSRSSSSSLSTNNNNNNSQPNSPSSSMSIGSNTDLKIDNTLLFFNNFWNELCSDRFLQLILLVCKYDNDFEDKMVRAIEDRMDVRIEHFEKDKWFLAIICSQIVLNHENDEGVEEIVNKLKSIYDQSIKQHSRKERSRPDEIFDFYLKQRNAQPNQQDARWIVALAQRLLPEAHFLSDEERRFYEQIFSNYHDIPENSQELDEIVENLIHPPTENLAPVGGLDLQRSTLLARQREGREAPDVKKKITDNYGMKRDEAMKLANQDWFLEKFVSYLYGEIESAPLNLESYEDEDEFVSVQSLEEEPLYAKDRGVMTLTPDQDHQEKLMERKREFERQEELRRQKAQIEAQQRRQEQERLERERQEQERLDRERQEQERLERERQEQERLDRERQEQERLERERQEQERLEHERQEQERLEHERQEQERLERERQEQERLERERQEQERIRAEQERQEQERIREEQERIKAEEERLRAEEERLKAENEKKEQERQEQERIKAEQERLKAEEAKLKEEEERLKAEQERQEQERREQEKAQQEANEQKVAPPEDLLNQGIVSRDINLELPEQPEVTEEEEEVEQEELAKTGDEHVGGQNEEIPFANEKPHVNPINKEAWDEATRNIEPYDNKEDFEKSPRSTRSTHKPNLPPSPRNKQRAIPDIEDEFYDPETLKTKGSEEQPQTEEEKQRHDKAMKEIEESMKRDQEENNNLPDKIVIDGLEFTNIRVRDISLELPEVTEEEEEVEQEELAKTGDEHVGGQNEEIPFANEKPHVNPINKEAWDEATRNIEPYDNKEDFEKSPRSTRSTHKPNLPPSPRNKQRAIPDIEDEFYDPETLKTKGSEEQPQIIEEEEDQEQPQTEEEKQRHDKAMKEIEESMKRDQEENNNLPDKIVIDGLEFTNIRVRDISLELPEVTEEEEEVEQEELAKTGDEHVGGQNEEIPFANEKPHVNPINKEAWDEATRNIEPYDNKEDFEKSPRSTRSTHKPNLPPSPRNKQRAIPDIEDEFYDPETLKTKGSEEQPQIIEEEEDQEQPQTEEEKQRHDKAMKEIEESMKRDQEENNNLPDKIVIDGLEFTNIRVRDISLELPEVTEEEEEVEHIITPPEELQNQEVVSRGEINLENDFPEQPEVVDNKEEAPAEQVGGQTDKLQPTKPEPATYEDVAQNEPKEYSSQEVGSACVVAASYLIMKFLRERQQKQ</sequence>
<organism evidence="4 5">
    <name type="scientific">Tritrichomonas musculus</name>
    <dbReference type="NCBI Taxonomy" id="1915356"/>
    <lineage>
        <taxon>Eukaryota</taxon>
        <taxon>Metamonada</taxon>
        <taxon>Parabasalia</taxon>
        <taxon>Tritrichomonadida</taxon>
        <taxon>Tritrichomonadidae</taxon>
        <taxon>Tritrichomonas</taxon>
    </lineage>
</organism>
<feature type="compositionally biased region" description="Acidic residues" evidence="1">
    <location>
        <begin position="3114"/>
        <end position="3125"/>
    </location>
</feature>
<evidence type="ECO:0000313" key="5">
    <source>
        <dbReference type="Proteomes" id="UP001470230"/>
    </source>
</evidence>
<feature type="region of interest" description="Disordered" evidence="1">
    <location>
        <begin position="2096"/>
        <end position="2122"/>
    </location>
</feature>
<gene>
    <name evidence="4" type="ORF">M9Y10_042871</name>
</gene>
<feature type="compositionally biased region" description="Basic and acidic residues" evidence="1">
    <location>
        <begin position="3045"/>
        <end position="3067"/>
    </location>
</feature>
<dbReference type="InterPro" id="IPR029071">
    <property type="entry name" value="Ubiquitin-like_domsf"/>
</dbReference>
<feature type="region of interest" description="Disordered" evidence="1">
    <location>
        <begin position="3211"/>
        <end position="3264"/>
    </location>
</feature>
<dbReference type="SUPFAM" id="SSF54236">
    <property type="entry name" value="Ubiquitin-like"/>
    <property type="match status" value="1"/>
</dbReference>
<feature type="compositionally biased region" description="Basic and acidic residues" evidence="1">
    <location>
        <begin position="2423"/>
        <end position="2433"/>
    </location>
</feature>
<evidence type="ECO:0000256" key="1">
    <source>
        <dbReference type="SAM" id="MobiDB-lite"/>
    </source>
</evidence>
<dbReference type="InterPro" id="IPR001394">
    <property type="entry name" value="Peptidase_C19_UCH"/>
</dbReference>
<dbReference type="Pfam" id="PF00443">
    <property type="entry name" value="UCH"/>
    <property type="match status" value="1"/>
</dbReference>
<evidence type="ECO:0000313" key="4">
    <source>
        <dbReference type="EMBL" id="KAK8883772.1"/>
    </source>
</evidence>
<feature type="compositionally biased region" description="Basic and acidic residues" evidence="1">
    <location>
        <begin position="2838"/>
        <end position="2847"/>
    </location>
</feature>
<name>A0ABR2JZV2_9EUKA</name>
<dbReference type="Proteomes" id="UP001470230">
    <property type="component" value="Unassembled WGS sequence"/>
</dbReference>
<feature type="compositionally biased region" description="Basic and acidic residues" evidence="1">
    <location>
        <begin position="2674"/>
        <end position="2683"/>
    </location>
</feature>
<feature type="domain" description="USP" evidence="3">
    <location>
        <begin position="1140"/>
        <end position="1446"/>
    </location>
</feature>
<feature type="region of interest" description="Disordered" evidence="1">
    <location>
        <begin position="2826"/>
        <end position="2961"/>
    </location>
</feature>
<dbReference type="SMART" id="SM00213">
    <property type="entry name" value="UBQ"/>
    <property type="match status" value="1"/>
</dbReference>